<dbReference type="PANTHER" id="PTHR33383:SF1">
    <property type="entry name" value="MEMBRANE PROTEIN INSERTION EFFICIENCY FACTOR-RELATED"/>
    <property type="match status" value="1"/>
</dbReference>
<comment type="caution">
    <text evidence="4">The sequence shown here is derived from an EMBL/GenBank/DDBJ whole genome shotgun (WGS) entry which is preliminary data.</text>
</comment>
<comment type="subcellular location">
    <subcellularLocation>
        <location evidence="1">Cell membrane</location>
        <topology evidence="1">Peripheral membrane protein</topology>
        <orientation evidence="1">Cytoplasmic side</orientation>
    </subcellularLocation>
</comment>
<dbReference type="RefSeq" id="WP_386769019.1">
    <property type="nucleotide sequence ID" value="NZ_JBHSTI010000063.1"/>
</dbReference>
<evidence type="ECO:0000313" key="4">
    <source>
        <dbReference type="EMBL" id="MFC6239709.1"/>
    </source>
</evidence>
<evidence type="ECO:0000256" key="1">
    <source>
        <dbReference type="HAMAP-Rule" id="MF_00386"/>
    </source>
</evidence>
<feature type="region of interest" description="Disordered" evidence="2">
    <location>
        <begin position="86"/>
        <end position="132"/>
    </location>
</feature>
<reference evidence="5" key="1">
    <citation type="journal article" date="2019" name="Int. J. Syst. Evol. Microbiol.">
        <title>The Global Catalogue of Microorganisms (GCM) 10K type strain sequencing project: providing services to taxonomists for standard genome sequencing and annotation.</title>
        <authorList>
            <consortium name="The Broad Institute Genomics Platform"/>
            <consortium name="The Broad Institute Genome Sequencing Center for Infectious Disease"/>
            <person name="Wu L."/>
            <person name="Ma J."/>
        </authorList>
    </citation>
    <scope>NUCLEOTIDE SEQUENCE [LARGE SCALE GENOMIC DNA]</scope>
    <source>
        <strain evidence="5">CGMCC 4.7317</strain>
    </source>
</reference>
<evidence type="ECO:0000313" key="5">
    <source>
        <dbReference type="Proteomes" id="UP001596138"/>
    </source>
</evidence>
<comment type="function">
    <text evidence="1">Could be involved in insertion of integral membrane proteins into the membrane.</text>
</comment>
<proteinExistence type="inferred from homology"/>
<dbReference type="PANTHER" id="PTHR33383">
    <property type="entry name" value="MEMBRANE PROTEIN INSERTION EFFICIENCY FACTOR-RELATED"/>
    <property type="match status" value="1"/>
</dbReference>
<protein>
    <recommendedName>
        <fullName evidence="1">Putative membrane protein insertion efficiency factor</fullName>
    </recommendedName>
</protein>
<sequence length="132" mass="13964">MTAAVSAVRRFLGATVGRALGLLLTGLIVGYRRLISPMLGQRCRFYPSCSSYALEAIRVHGATKGTVLATSRLCRCHPWNPGGVDHVPAKGAWKPEPYVPLTSRDDLPSEIAPPNPPSAGTPGDPTTDRSAA</sequence>
<gene>
    <name evidence="4" type="primary">yidD</name>
    <name evidence="4" type="ORF">ACFQGU_17700</name>
</gene>
<keyword evidence="1 3" id="KW-0472">Membrane</keyword>
<accession>A0ABW1T649</accession>
<organism evidence="4 5">
    <name type="scientific">Longivirga aurantiaca</name>
    <dbReference type="NCBI Taxonomy" id="1837743"/>
    <lineage>
        <taxon>Bacteria</taxon>
        <taxon>Bacillati</taxon>
        <taxon>Actinomycetota</taxon>
        <taxon>Actinomycetes</taxon>
        <taxon>Sporichthyales</taxon>
        <taxon>Sporichthyaceae</taxon>
        <taxon>Longivirga</taxon>
    </lineage>
</organism>
<keyword evidence="1" id="KW-1003">Cell membrane</keyword>
<name>A0ABW1T649_9ACTN</name>
<dbReference type="Proteomes" id="UP001596138">
    <property type="component" value="Unassembled WGS sequence"/>
</dbReference>
<dbReference type="SMART" id="SM01234">
    <property type="entry name" value="Haemolytic"/>
    <property type="match status" value="1"/>
</dbReference>
<dbReference type="HAMAP" id="MF_00386">
    <property type="entry name" value="UPF0161_YidD"/>
    <property type="match status" value="1"/>
</dbReference>
<evidence type="ECO:0000256" key="2">
    <source>
        <dbReference type="SAM" id="MobiDB-lite"/>
    </source>
</evidence>
<dbReference type="NCBIfam" id="TIGR00278">
    <property type="entry name" value="membrane protein insertion efficiency factor YidD"/>
    <property type="match status" value="1"/>
</dbReference>
<feature type="transmembrane region" description="Helical" evidence="3">
    <location>
        <begin position="12"/>
        <end position="31"/>
    </location>
</feature>
<keyword evidence="3" id="KW-1133">Transmembrane helix</keyword>
<evidence type="ECO:0000256" key="3">
    <source>
        <dbReference type="SAM" id="Phobius"/>
    </source>
</evidence>
<dbReference type="EMBL" id="JBHSTI010000063">
    <property type="protein sequence ID" value="MFC6239709.1"/>
    <property type="molecule type" value="Genomic_DNA"/>
</dbReference>
<dbReference type="InterPro" id="IPR002696">
    <property type="entry name" value="Membr_insert_effic_factor_YidD"/>
</dbReference>
<keyword evidence="5" id="KW-1185">Reference proteome</keyword>
<comment type="similarity">
    <text evidence="1">Belongs to the UPF0161 family.</text>
</comment>
<keyword evidence="3" id="KW-0812">Transmembrane</keyword>
<dbReference type="Pfam" id="PF01809">
    <property type="entry name" value="YidD"/>
    <property type="match status" value="1"/>
</dbReference>